<dbReference type="GO" id="GO:0004197">
    <property type="term" value="F:cysteine-type endopeptidase activity"/>
    <property type="evidence" value="ECO:0007669"/>
    <property type="project" value="InterPro"/>
</dbReference>
<accession>A0A9X4BLJ1</accession>
<dbReference type="Proteomes" id="UP001139971">
    <property type="component" value="Unassembled WGS sequence"/>
</dbReference>
<evidence type="ECO:0000313" key="5">
    <source>
        <dbReference type="Proteomes" id="UP001139971"/>
    </source>
</evidence>
<evidence type="ECO:0000256" key="1">
    <source>
        <dbReference type="SAM" id="Coils"/>
    </source>
</evidence>
<evidence type="ECO:0000256" key="2">
    <source>
        <dbReference type="SAM" id="SignalP"/>
    </source>
</evidence>
<evidence type="ECO:0000313" key="4">
    <source>
        <dbReference type="EMBL" id="MDC8015402.1"/>
    </source>
</evidence>
<dbReference type="InterPro" id="IPR011990">
    <property type="entry name" value="TPR-like_helical_dom_sf"/>
</dbReference>
<feature type="signal peptide" evidence="2">
    <location>
        <begin position="1"/>
        <end position="23"/>
    </location>
</feature>
<dbReference type="Gene3D" id="3.40.50.1460">
    <property type="match status" value="1"/>
</dbReference>
<sequence>MMRILATALLVFLAGCATQPAGGGRLDAYDVVDCELPGAVIRIGREYATTGRARALRTSAHDCALRGGYYEEANRANYETALRVWLPPAEDGDAQAQFFVGQIYEKGLGRQPDGAKAASWYERAAAQDYKAAQAALAMLTERGYGAKPADPAAALALYRKAGGLEQPLVYASEVERREREIARLRAELEQARDELRRERERLQLQHRSFDRRIETLQGELDAARARSDAAAVAAAQAALDANAAQRDASAQELAANQAQLERYALGIDNLAAATPPVAEGAQPSIELVEPAPIAVRGLMTVRVRGDDAHQTIVARIRASSPIASATINATPVAADADGYVRLDLALTGPTTPVEIVVVDKNGRNGRMPFLVLRENALPQATQASDAAKKPGRYFALVIGNAAYRHWDSLATPHEDATRVATVLRERYGFDVTLLKDATRADTLRALSALREKLGDNDNLLVYYSGHGTWDKANLQAYWVPVDGEKDSIANHISSSDITDQIGVMRATQVLVVADACYAGVMVRSVADSLTGPPANARTQWLKQRAGVTSRKVMSSGNIREVLDGGAGRHSIFAAAFIAALEKRGEPFEAQEIYREIAPRVEDAARGFGEQQEPQYGQLRHAGHVGGDFLFVPKGARGP</sequence>
<keyword evidence="2" id="KW-0732">Signal</keyword>
<evidence type="ECO:0000259" key="3">
    <source>
        <dbReference type="Pfam" id="PF00656"/>
    </source>
</evidence>
<dbReference type="PANTHER" id="PTHR22576:SF37">
    <property type="entry name" value="MUCOSA-ASSOCIATED LYMPHOID TISSUE LYMPHOMA TRANSLOCATION PROTEIN 1"/>
    <property type="match status" value="1"/>
</dbReference>
<dbReference type="PROSITE" id="PS51257">
    <property type="entry name" value="PROKAR_LIPOPROTEIN"/>
    <property type="match status" value="1"/>
</dbReference>
<comment type="caution">
    <text evidence="4">The sequence shown here is derived from an EMBL/GenBank/DDBJ whole genome shotgun (WGS) entry which is preliminary data.</text>
</comment>
<dbReference type="SUPFAM" id="SSF52129">
    <property type="entry name" value="Caspase-like"/>
    <property type="match status" value="1"/>
</dbReference>
<name>A0A9X4BLJ1_9GAMM</name>
<protein>
    <submittedName>
        <fullName evidence="4">Caspase family protein</fullName>
    </submittedName>
</protein>
<feature type="chain" id="PRO_5040796008" evidence="2">
    <location>
        <begin position="24"/>
        <end position="638"/>
    </location>
</feature>
<dbReference type="EMBL" id="JAOVZO020000020">
    <property type="protein sequence ID" value="MDC8015402.1"/>
    <property type="molecule type" value="Genomic_DNA"/>
</dbReference>
<reference evidence="4" key="1">
    <citation type="submission" date="2023-02" db="EMBL/GenBank/DDBJ databases">
        <title>Tahibacter soli sp. nov. isolated from soil.</title>
        <authorList>
            <person name="Baek J.H."/>
            <person name="Lee J.K."/>
            <person name="Choi D.G."/>
            <person name="Jeon C.O."/>
        </authorList>
    </citation>
    <scope>NUCLEOTIDE SEQUENCE</scope>
    <source>
        <strain evidence="4">BL</strain>
    </source>
</reference>
<organism evidence="4 5">
    <name type="scientific">Tahibacter soli</name>
    <dbReference type="NCBI Taxonomy" id="2983605"/>
    <lineage>
        <taxon>Bacteria</taxon>
        <taxon>Pseudomonadati</taxon>
        <taxon>Pseudomonadota</taxon>
        <taxon>Gammaproteobacteria</taxon>
        <taxon>Lysobacterales</taxon>
        <taxon>Rhodanobacteraceae</taxon>
        <taxon>Tahibacter</taxon>
    </lineage>
</organism>
<dbReference type="SUPFAM" id="SSF81901">
    <property type="entry name" value="HCP-like"/>
    <property type="match status" value="1"/>
</dbReference>
<dbReference type="SMART" id="SM00671">
    <property type="entry name" value="SEL1"/>
    <property type="match status" value="2"/>
</dbReference>
<keyword evidence="5" id="KW-1185">Reference proteome</keyword>
<proteinExistence type="predicted"/>
<dbReference type="GO" id="GO:0006508">
    <property type="term" value="P:proteolysis"/>
    <property type="evidence" value="ECO:0007669"/>
    <property type="project" value="InterPro"/>
</dbReference>
<dbReference type="InterPro" id="IPR029030">
    <property type="entry name" value="Caspase-like_dom_sf"/>
</dbReference>
<dbReference type="InterPro" id="IPR006597">
    <property type="entry name" value="Sel1-like"/>
</dbReference>
<gene>
    <name evidence="4" type="ORF">OD750_022985</name>
</gene>
<dbReference type="RefSeq" id="WP_263540592.1">
    <property type="nucleotide sequence ID" value="NZ_JAOVZO020000020.1"/>
</dbReference>
<dbReference type="AlphaFoldDB" id="A0A9X4BLJ1"/>
<feature type="coiled-coil region" evidence="1">
    <location>
        <begin position="171"/>
        <end position="261"/>
    </location>
</feature>
<dbReference type="InterPro" id="IPR011600">
    <property type="entry name" value="Pept_C14_caspase"/>
</dbReference>
<dbReference type="PANTHER" id="PTHR22576">
    <property type="entry name" value="MUCOSA ASSOCIATED LYMPHOID TISSUE LYMPHOMA TRANSLOCATION PROTEIN 1/PARACASPASE"/>
    <property type="match status" value="1"/>
</dbReference>
<keyword evidence="1" id="KW-0175">Coiled coil</keyword>
<dbReference type="Gene3D" id="1.25.40.10">
    <property type="entry name" value="Tetratricopeptide repeat domain"/>
    <property type="match status" value="1"/>
</dbReference>
<dbReference type="InterPro" id="IPR052039">
    <property type="entry name" value="Caspase-related_regulators"/>
</dbReference>
<dbReference type="Pfam" id="PF00656">
    <property type="entry name" value="Peptidase_C14"/>
    <property type="match status" value="1"/>
</dbReference>
<dbReference type="Pfam" id="PF08238">
    <property type="entry name" value="Sel1"/>
    <property type="match status" value="2"/>
</dbReference>
<feature type="domain" description="Peptidase C14 caspase" evidence="3">
    <location>
        <begin position="394"/>
        <end position="616"/>
    </location>
</feature>